<protein>
    <submittedName>
        <fullName evidence="2">Uncharacterized protein</fullName>
    </submittedName>
</protein>
<evidence type="ECO:0000256" key="1">
    <source>
        <dbReference type="SAM" id="MobiDB-lite"/>
    </source>
</evidence>
<accession>A0ABS8WYU5</accession>
<gene>
    <name evidence="2" type="ORF">HAX54_010848</name>
</gene>
<name>A0ABS8WYU5_DATST</name>
<sequence length="163" mass="18858">MMHNKFGLAKPQSKDKRKVMIKPPKLKARKPQAMTQLAEPPAVTFEMLRSHEILQPKNDDIPNPLGKDFDPNKHCAFHSGMQGHDTNECRHLKEEIRKLIISVKISQILRAQLIWYQPPEIIPTSNYTPTYHPPFTMRPPVQTMWYPPSTISPTSHYIPTPYP</sequence>
<dbReference type="Proteomes" id="UP000823775">
    <property type="component" value="Unassembled WGS sequence"/>
</dbReference>
<reference evidence="2 3" key="1">
    <citation type="journal article" date="2021" name="BMC Genomics">
        <title>Datura genome reveals duplications of psychoactive alkaloid biosynthetic genes and high mutation rate following tissue culture.</title>
        <authorList>
            <person name="Rajewski A."/>
            <person name="Carter-House D."/>
            <person name="Stajich J."/>
            <person name="Litt A."/>
        </authorList>
    </citation>
    <scope>NUCLEOTIDE SEQUENCE [LARGE SCALE GENOMIC DNA]</scope>
    <source>
        <strain evidence="2">AR-01</strain>
    </source>
</reference>
<feature type="compositionally biased region" description="Basic residues" evidence="1">
    <location>
        <begin position="15"/>
        <end position="30"/>
    </location>
</feature>
<evidence type="ECO:0000313" key="2">
    <source>
        <dbReference type="EMBL" id="MCE3217170.1"/>
    </source>
</evidence>
<comment type="caution">
    <text evidence="2">The sequence shown here is derived from an EMBL/GenBank/DDBJ whole genome shotgun (WGS) entry which is preliminary data.</text>
</comment>
<keyword evidence="3" id="KW-1185">Reference proteome</keyword>
<evidence type="ECO:0000313" key="3">
    <source>
        <dbReference type="Proteomes" id="UP000823775"/>
    </source>
</evidence>
<organism evidence="2 3">
    <name type="scientific">Datura stramonium</name>
    <name type="common">Jimsonweed</name>
    <name type="synonym">Common thornapple</name>
    <dbReference type="NCBI Taxonomy" id="4076"/>
    <lineage>
        <taxon>Eukaryota</taxon>
        <taxon>Viridiplantae</taxon>
        <taxon>Streptophyta</taxon>
        <taxon>Embryophyta</taxon>
        <taxon>Tracheophyta</taxon>
        <taxon>Spermatophyta</taxon>
        <taxon>Magnoliopsida</taxon>
        <taxon>eudicotyledons</taxon>
        <taxon>Gunneridae</taxon>
        <taxon>Pentapetalae</taxon>
        <taxon>asterids</taxon>
        <taxon>lamiids</taxon>
        <taxon>Solanales</taxon>
        <taxon>Solanaceae</taxon>
        <taxon>Solanoideae</taxon>
        <taxon>Datureae</taxon>
        <taxon>Datura</taxon>
    </lineage>
</organism>
<feature type="region of interest" description="Disordered" evidence="1">
    <location>
        <begin position="1"/>
        <end position="37"/>
    </location>
</feature>
<proteinExistence type="predicted"/>
<dbReference type="EMBL" id="JACEIK010016000">
    <property type="protein sequence ID" value="MCE3217170.1"/>
    <property type="molecule type" value="Genomic_DNA"/>
</dbReference>